<evidence type="ECO:0000256" key="4">
    <source>
        <dbReference type="ARBA" id="ARBA00035218"/>
    </source>
</evidence>
<dbReference type="GO" id="GO:0022625">
    <property type="term" value="C:cytosolic large ribosomal subunit"/>
    <property type="evidence" value="ECO:0007669"/>
    <property type="project" value="TreeGrafter"/>
</dbReference>
<accession>A0A0U2UTV4</accession>
<comment type="similarity">
    <text evidence="1">Belongs to the eukaryotic ribosomal protein eL18 family.</text>
</comment>
<dbReference type="EMBL" id="KT755269">
    <property type="protein sequence ID" value="ALS05103.1"/>
    <property type="molecule type" value="mRNA"/>
</dbReference>
<evidence type="ECO:0000313" key="7">
    <source>
        <dbReference type="EMBL" id="ALS05103.1"/>
    </source>
</evidence>
<dbReference type="PROSITE" id="PS01106">
    <property type="entry name" value="RIBOSOMAL_L18E"/>
    <property type="match status" value="1"/>
</dbReference>
<dbReference type="Pfam" id="PF17135">
    <property type="entry name" value="Ribosomal_L18"/>
    <property type="match status" value="1"/>
</dbReference>
<dbReference type="GO" id="GO:0003723">
    <property type="term" value="F:RNA binding"/>
    <property type="evidence" value="ECO:0007669"/>
    <property type="project" value="TreeGrafter"/>
</dbReference>
<evidence type="ECO:0000256" key="5">
    <source>
        <dbReference type="ARBA" id="ARBA00035323"/>
    </source>
</evidence>
<dbReference type="PANTHER" id="PTHR10934:SF2">
    <property type="entry name" value="LARGE RIBOSOMAL SUBUNIT PROTEIN EL18"/>
    <property type="match status" value="1"/>
</dbReference>
<evidence type="ECO:0000256" key="3">
    <source>
        <dbReference type="ARBA" id="ARBA00023274"/>
    </source>
</evidence>
<proteinExistence type="evidence at transcript level"/>
<dbReference type="InterPro" id="IPR021132">
    <property type="entry name" value="Ribosomal_eL18/eL18-A/B/_CS"/>
</dbReference>
<keyword evidence="3" id="KW-0687">Ribonucleoprotein</keyword>
<evidence type="ECO:0000259" key="6">
    <source>
        <dbReference type="Pfam" id="PF17135"/>
    </source>
</evidence>
<dbReference type="GO" id="GO:0006412">
    <property type="term" value="P:translation"/>
    <property type="evidence" value="ECO:0007669"/>
    <property type="project" value="InterPro"/>
</dbReference>
<dbReference type="AlphaFoldDB" id="A0A0U2UTV4"/>
<dbReference type="InterPro" id="IPR000039">
    <property type="entry name" value="Ribosomal_eL18"/>
</dbReference>
<organism evidence="7">
    <name type="scientific">Centropages tenuiremis</name>
    <dbReference type="NCBI Taxonomy" id="544689"/>
    <lineage>
        <taxon>Eukaryota</taxon>
        <taxon>Metazoa</taxon>
        <taxon>Ecdysozoa</taxon>
        <taxon>Arthropoda</taxon>
        <taxon>Crustacea</taxon>
        <taxon>Multicrustacea</taxon>
        <taxon>Hexanauplia</taxon>
        <taxon>Copepoda</taxon>
        <taxon>Calanoida</taxon>
        <taxon>Centropagidae</taxon>
        <taxon>Centropages</taxon>
    </lineage>
</organism>
<dbReference type="InterPro" id="IPR036227">
    <property type="entry name" value="Ribosomal_uL15/eL18_sf"/>
</dbReference>
<keyword evidence="2 7" id="KW-0689">Ribosomal protein</keyword>
<feature type="domain" description="Large ribosomal subunit protein uL15/eL18" evidence="6">
    <location>
        <begin position="2"/>
        <end position="145"/>
    </location>
</feature>
<reference evidence="7" key="1">
    <citation type="journal article" date="2015" name="Sci. Rep.">
        <title>Spliced leader RNA trans-splicing discovered in copepods.</title>
        <authorList>
            <person name="Yang F."/>
            <person name="Xu D."/>
            <person name="Zhuang Y."/>
            <person name="Yi X."/>
            <person name="Huang Y."/>
            <person name="Chen H."/>
            <person name="Lin S."/>
            <person name="Campbell D.A."/>
            <person name="Sturm N.R."/>
            <person name="Liu G."/>
            <person name="Zhang H."/>
        </authorList>
    </citation>
    <scope>NUCLEOTIDE SEQUENCE</scope>
</reference>
<dbReference type="SUPFAM" id="SSF52080">
    <property type="entry name" value="Ribosomal proteins L15p and L18e"/>
    <property type="match status" value="1"/>
</dbReference>
<name>A0A0U2UTV4_9MAXI</name>
<sequence length="145" mass="16598">MGVDIRHNKDRKVHRTEPKSQDIYLRLLVKLYRFLARRTNAKFNKIILKRLFMSKINRPPISLARIARNLRKSEGNANKTVVVVGSVTNDLRVFEVPKMTLCALHVTEKARDRVLKAGGEIITFDQLALRAPTGDKTLLIQGPRK</sequence>
<dbReference type="PANTHER" id="PTHR10934">
    <property type="entry name" value="60S RIBOSOMAL PROTEIN L18"/>
    <property type="match status" value="1"/>
</dbReference>
<evidence type="ECO:0000256" key="2">
    <source>
        <dbReference type="ARBA" id="ARBA00022980"/>
    </source>
</evidence>
<dbReference type="GO" id="GO:0003735">
    <property type="term" value="F:structural constituent of ribosome"/>
    <property type="evidence" value="ECO:0007669"/>
    <property type="project" value="InterPro"/>
</dbReference>
<dbReference type="FunFam" id="3.100.10.10:FF:000001">
    <property type="entry name" value="60S ribosomal protein L18"/>
    <property type="match status" value="1"/>
</dbReference>
<evidence type="ECO:0000256" key="1">
    <source>
        <dbReference type="ARBA" id="ARBA00006815"/>
    </source>
</evidence>
<dbReference type="Gene3D" id="3.100.10.10">
    <property type="match status" value="1"/>
</dbReference>
<dbReference type="InterPro" id="IPR021131">
    <property type="entry name" value="Ribosomal_uL15/eL18"/>
</dbReference>
<protein>
    <recommendedName>
        <fullName evidence="4">Large ribosomal subunit protein eL18</fullName>
    </recommendedName>
    <alternativeName>
        <fullName evidence="5">60S ribosomal protein L18</fullName>
    </alternativeName>
</protein>